<reference evidence="1" key="2">
    <citation type="submission" date="2023-07" db="EMBL/GenBank/DDBJ databases">
        <authorList>
            <person name="Shen H."/>
        </authorList>
    </citation>
    <scope>NUCLEOTIDE SEQUENCE</scope>
    <source>
        <strain evidence="1">TNR-22</strain>
    </source>
</reference>
<gene>
    <name evidence="1" type="ORF">Q4481_23515</name>
</gene>
<organism evidence="1 2">
    <name type="scientific">Rhizobium alvei</name>
    <dbReference type="NCBI Taxonomy" id="1132659"/>
    <lineage>
        <taxon>Bacteria</taxon>
        <taxon>Pseudomonadati</taxon>
        <taxon>Pseudomonadota</taxon>
        <taxon>Alphaproteobacteria</taxon>
        <taxon>Hyphomicrobiales</taxon>
        <taxon>Rhizobiaceae</taxon>
        <taxon>Rhizobium/Agrobacterium group</taxon>
        <taxon>Rhizobium</taxon>
    </lineage>
</organism>
<evidence type="ECO:0000313" key="1">
    <source>
        <dbReference type="EMBL" id="MDO6966935.1"/>
    </source>
</evidence>
<sequence length="105" mass="11699">MDERTLEALKASIANWERNAKVEKMEDAKLGVINCPLCNMFWLDDCKGCPVAKNTGTRLCAKTPYHDAEDELENGNIESFRKAALAEVEFLKSLLPEGERDGPSP</sequence>
<evidence type="ECO:0000313" key="2">
    <source>
        <dbReference type="Proteomes" id="UP001174932"/>
    </source>
</evidence>
<comment type="caution">
    <text evidence="1">The sequence shown here is derived from an EMBL/GenBank/DDBJ whole genome shotgun (WGS) entry which is preliminary data.</text>
</comment>
<proteinExistence type="predicted"/>
<dbReference type="Proteomes" id="UP001174932">
    <property type="component" value="Unassembled WGS sequence"/>
</dbReference>
<reference evidence="1" key="1">
    <citation type="journal article" date="2015" name="Int. J. Syst. Evol. Microbiol.">
        <title>Rhizobium alvei sp. nov., isolated from a freshwater river.</title>
        <authorList>
            <person name="Sheu S.Y."/>
            <person name="Huang H.W."/>
            <person name="Young C.C."/>
            <person name="Chen W.M."/>
        </authorList>
    </citation>
    <scope>NUCLEOTIDE SEQUENCE</scope>
    <source>
        <strain evidence="1">TNR-22</strain>
    </source>
</reference>
<dbReference type="RefSeq" id="WP_304378865.1">
    <property type="nucleotide sequence ID" value="NZ_JAUOZU010000024.1"/>
</dbReference>
<keyword evidence="2" id="KW-1185">Reference proteome</keyword>
<name>A0ABT8YTT6_9HYPH</name>
<accession>A0ABT8YTT6</accession>
<dbReference type="EMBL" id="JAUOZU010000024">
    <property type="protein sequence ID" value="MDO6966935.1"/>
    <property type="molecule type" value="Genomic_DNA"/>
</dbReference>
<protein>
    <submittedName>
        <fullName evidence="1">Uncharacterized protein</fullName>
    </submittedName>
</protein>